<dbReference type="PhylomeDB" id="A0A167TLT4"/>
<evidence type="ECO:0000259" key="1">
    <source>
        <dbReference type="Pfam" id="PF14479"/>
    </source>
</evidence>
<dbReference type="Proteomes" id="UP000076449">
    <property type="component" value="Chromosome II"/>
</dbReference>
<protein>
    <submittedName>
        <fullName evidence="2">Heterokaryon incompatibility protein s</fullName>
    </submittedName>
</protein>
<sequence>MAEAAGLAIGIVSLETTFDNVIDCFEYIHLGKAFGADSQDCLLRLDNAKLRLSRWGEAVGLSQVDKNTKSLKDTRISEVDMPQAERLLGSIFTELERVKVMDANFRAGREFDDQSLAVMSAETDLNSVGLSLHEKMQKIAKQRQNNLSLRQKAKWALFDRAHFKDMVANIADYTKELQELFPAAQPLEEVLVDKETLELSESLLVLRDAIKEQDNALASALGAVLKPVAEKVENNVHGGNVGVMSAHRSNINQTFGK</sequence>
<gene>
    <name evidence="2" type="ORF">EN45_069830</name>
</gene>
<dbReference type="Gene3D" id="1.20.120.1020">
    <property type="entry name" value="Prion-inhibition and propagation, HeLo domain"/>
    <property type="match status" value="1"/>
</dbReference>
<reference evidence="2" key="1">
    <citation type="journal article" date="2014" name="Genome Announc.">
        <title>Complete sequencing and chromosome-scale genome assembly of the industrial progenitor strain P2niaD18 from the penicillin producer Penicillium chrysogenum.</title>
        <authorList>
            <person name="Specht T."/>
            <person name="Dahlmann T.A."/>
            <person name="Zadra I."/>
            <person name="Kurnsteiner H."/>
            <person name="Kuck U."/>
        </authorList>
    </citation>
    <scope>NUCLEOTIDE SEQUENCE [LARGE SCALE GENOMIC DNA]</scope>
    <source>
        <strain evidence="2">P2niaD18</strain>
    </source>
</reference>
<accession>A0A167TLT4</accession>
<dbReference type="Pfam" id="PF14479">
    <property type="entry name" value="HeLo"/>
    <property type="match status" value="1"/>
</dbReference>
<dbReference type="AlphaFoldDB" id="A0A167TLT4"/>
<dbReference type="InterPro" id="IPR038305">
    <property type="entry name" value="HeLo_sf"/>
</dbReference>
<evidence type="ECO:0000313" key="2">
    <source>
        <dbReference type="EMBL" id="KZN88411.1"/>
    </source>
</evidence>
<feature type="domain" description="Prion-inhibition and propagation HeLo" evidence="1">
    <location>
        <begin position="6"/>
        <end position="203"/>
    </location>
</feature>
<proteinExistence type="predicted"/>
<dbReference type="EMBL" id="CM002799">
    <property type="protein sequence ID" value="KZN88411.1"/>
    <property type="molecule type" value="Genomic_DNA"/>
</dbReference>
<dbReference type="InterPro" id="IPR029498">
    <property type="entry name" value="HeLo_dom"/>
</dbReference>
<dbReference type="PANTHER" id="PTHR37542:SF3">
    <property type="entry name" value="PRION-INHIBITION AND PROPAGATION HELO DOMAIN-CONTAINING PROTEIN"/>
    <property type="match status" value="1"/>
</dbReference>
<dbReference type="PANTHER" id="PTHR37542">
    <property type="entry name" value="HELO DOMAIN-CONTAINING PROTEIN-RELATED"/>
    <property type="match status" value="1"/>
</dbReference>
<name>A0A167TLT4_PENCH</name>
<organism evidence="2">
    <name type="scientific">Penicillium chrysogenum</name>
    <name type="common">Penicillium notatum</name>
    <dbReference type="NCBI Taxonomy" id="5076"/>
    <lineage>
        <taxon>Eukaryota</taxon>
        <taxon>Fungi</taxon>
        <taxon>Dikarya</taxon>
        <taxon>Ascomycota</taxon>
        <taxon>Pezizomycotina</taxon>
        <taxon>Eurotiomycetes</taxon>
        <taxon>Eurotiomycetidae</taxon>
        <taxon>Eurotiales</taxon>
        <taxon>Aspergillaceae</taxon>
        <taxon>Penicillium</taxon>
        <taxon>Penicillium chrysogenum species complex</taxon>
    </lineage>
</organism>